<protein>
    <submittedName>
        <fullName evidence="1">Putative phage minor capsid protein</fullName>
    </submittedName>
</protein>
<proteinExistence type="predicted"/>
<gene>
    <name evidence="1" type="ORF">CLOSTASPAR_00009</name>
</gene>
<evidence type="ECO:0000313" key="2">
    <source>
        <dbReference type="Proteomes" id="UP000004756"/>
    </source>
</evidence>
<dbReference type="AlphaFoldDB" id="C0CSR5"/>
<keyword evidence="2" id="KW-1185">Reference proteome</keyword>
<dbReference type="EMBL" id="ACCJ01000001">
    <property type="protein sequence ID" value="EEG57884.1"/>
    <property type="molecule type" value="Genomic_DNA"/>
</dbReference>
<organism evidence="1 2">
    <name type="scientific">[Clostridium] asparagiforme DSM 15981</name>
    <dbReference type="NCBI Taxonomy" id="518636"/>
    <lineage>
        <taxon>Bacteria</taxon>
        <taxon>Bacillati</taxon>
        <taxon>Bacillota</taxon>
        <taxon>Clostridia</taxon>
        <taxon>Lachnospirales</taxon>
        <taxon>Lachnospiraceae</taxon>
        <taxon>Enterocloster</taxon>
    </lineage>
</organism>
<reference evidence="1 2" key="1">
    <citation type="submission" date="2009-01" db="EMBL/GenBank/DDBJ databases">
        <authorList>
            <person name="Fulton L."/>
            <person name="Clifton S."/>
            <person name="Fulton B."/>
            <person name="Xu J."/>
            <person name="Minx P."/>
            <person name="Pepin K.H."/>
            <person name="Johnson M."/>
            <person name="Bhonagiri V."/>
            <person name="Nash W.E."/>
            <person name="Mardis E.R."/>
            <person name="Wilson R.K."/>
        </authorList>
    </citation>
    <scope>NUCLEOTIDE SEQUENCE [LARGE SCALE GENOMIC DNA]</scope>
    <source>
        <strain evidence="1 2">DSM 15981</strain>
    </source>
</reference>
<name>C0CSR5_9FIRM</name>
<dbReference type="Proteomes" id="UP000004756">
    <property type="component" value="Unassembled WGS sequence"/>
</dbReference>
<sequence>MGMKFTKMLALITDILNKDADTQVDVCLTAQMANQIELWTRMYENRSPWVNNKDVLSANLAPAIASELARLVTLEMKSDITGGPAANYLNEQYKKKVIKDIRRYVEYGCAKGGLIIKPYVTKQGLAVQYVQADCFFPLSFDSSGRITQCVFTEQFRKGKKIYTRLEVHTLQGDHIQINNRAFVATNDYSLGSEVPVGTVDRWSELAPNVTFEGADRLLFGYFKIPMANAEDSDSPLGVSVYSRAVDLIQEADRRYSNICWEYEGTQLAVHVSTSMLKYNKDQDKLEYPGGKARLYRNLDYDTGVTDKPFFDTFSPEIRDVALFNGFNNQLKLIEFNCCLAYGTLSDPQNIDKTATEIKTSKQRSYTMVADTQMALQDALEDLVYAMNFWAVLYGLVPPGSDYKVSFDWDDSVIVDAETEREQDRKDVAMGVMRVEEYRAKWYGETLEEAAKNLPDVAAVEE</sequence>
<dbReference type="HOGENOM" id="CLU_042280_0_0_9"/>
<comment type="caution">
    <text evidence="1">The sequence shown here is derived from an EMBL/GenBank/DDBJ whole genome shotgun (WGS) entry which is preliminary data.</text>
</comment>
<dbReference type="InterPro" id="IPR021145">
    <property type="entry name" value="Portal_protein_SPP1_Gp6-like"/>
</dbReference>
<dbReference type="Pfam" id="PF05133">
    <property type="entry name" value="SPP1_portal"/>
    <property type="match status" value="1"/>
</dbReference>
<evidence type="ECO:0000313" key="1">
    <source>
        <dbReference type="EMBL" id="EEG57884.1"/>
    </source>
</evidence>
<reference evidence="1 2" key="2">
    <citation type="submission" date="2009-02" db="EMBL/GenBank/DDBJ databases">
        <title>Draft genome sequence of Clostridium asparagiforme (DSM 15981).</title>
        <authorList>
            <person name="Sudarsanam P."/>
            <person name="Ley R."/>
            <person name="Guruge J."/>
            <person name="Turnbaugh P.J."/>
            <person name="Mahowald M."/>
            <person name="Liep D."/>
            <person name="Gordon J."/>
        </authorList>
    </citation>
    <scope>NUCLEOTIDE SEQUENCE [LARGE SCALE GENOMIC DNA]</scope>
    <source>
        <strain evidence="1 2">DSM 15981</strain>
    </source>
</reference>
<accession>C0CSR5</accession>